<dbReference type="GO" id="GO:0006508">
    <property type="term" value="P:proteolysis"/>
    <property type="evidence" value="ECO:0007669"/>
    <property type="project" value="UniProtKB-KW"/>
</dbReference>
<gene>
    <name evidence="2" type="ORF">DC366_00365</name>
</gene>
<dbReference type="OrthoDB" id="7595324at2"/>
<dbReference type="EMBL" id="QCYH01000001">
    <property type="protein sequence ID" value="PVA12030.1"/>
    <property type="molecule type" value="Genomic_DNA"/>
</dbReference>
<keyword evidence="1" id="KW-0812">Transmembrane</keyword>
<dbReference type="SUPFAM" id="SSF50630">
    <property type="entry name" value="Acid proteases"/>
    <property type="match status" value="1"/>
</dbReference>
<dbReference type="InterPro" id="IPR011969">
    <property type="entry name" value="Clan_AA_Asp_peptidase_C"/>
</dbReference>
<accession>A0A2T7GC75</accession>
<dbReference type="Pfam" id="PF13975">
    <property type="entry name" value="gag-asp_proteas"/>
    <property type="match status" value="1"/>
</dbReference>
<organism evidence="2 3">
    <name type="scientific">Pelagivirga sediminicola</name>
    <dbReference type="NCBI Taxonomy" id="2170575"/>
    <lineage>
        <taxon>Bacteria</taxon>
        <taxon>Pseudomonadati</taxon>
        <taxon>Pseudomonadota</taxon>
        <taxon>Alphaproteobacteria</taxon>
        <taxon>Rhodobacterales</taxon>
        <taxon>Paracoccaceae</taxon>
        <taxon>Pelagivirga</taxon>
    </lineage>
</organism>
<proteinExistence type="predicted"/>
<name>A0A2T7GC75_9RHOB</name>
<dbReference type="PROSITE" id="PS00141">
    <property type="entry name" value="ASP_PROTEASE"/>
    <property type="match status" value="1"/>
</dbReference>
<keyword evidence="3" id="KW-1185">Reference proteome</keyword>
<dbReference type="InterPro" id="IPR034122">
    <property type="entry name" value="Retropepsin-like_bacterial"/>
</dbReference>
<feature type="transmembrane region" description="Helical" evidence="1">
    <location>
        <begin position="38"/>
        <end position="55"/>
    </location>
</feature>
<dbReference type="RefSeq" id="WP_108690776.1">
    <property type="nucleotide sequence ID" value="NZ_QCYH01000001.1"/>
</dbReference>
<keyword evidence="1" id="KW-0472">Membrane</keyword>
<protein>
    <submittedName>
        <fullName evidence="2">TIGR02281 family clan AA aspartic protease</fullName>
    </submittedName>
</protein>
<dbReference type="GO" id="GO:0004190">
    <property type="term" value="F:aspartic-type endopeptidase activity"/>
    <property type="evidence" value="ECO:0007669"/>
    <property type="project" value="InterPro"/>
</dbReference>
<dbReference type="NCBIfam" id="TIGR02281">
    <property type="entry name" value="clan_AA_DTGA"/>
    <property type="match status" value="1"/>
</dbReference>
<comment type="caution">
    <text evidence="2">The sequence shown here is derived from an EMBL/GenBank/DDBJ whole genome shotgun (WGS) entry which is preliminary data.</text>
</comment>
<evidence type="ECO:0000313" key="2">
    <source>
        <dbReference type="EMBL" id="PVA12030.1"/>
    </source>
</evidence>
<keyword evidence="2" id="KW-0645">Protease</keyword>
<keyword evidence="2" id="KW-0378">Hydrolase</keyword>
<feature type="transmembrane region" description="Helical" evidence="1">
    <location>
        <begin position="6"/>
        <end position="26"/>
    </location>
</feature>
<evidence type="ECO:0000256" key="1">
    <source>
        <dbReference type="SAM" id="Phobius"/>
    </source>
</evidence>
<dbReference type="InterPro" id="IPR001969">
    <property type="entry name" value="Aspartic_peptidase_AS"/>
</dbReference>
<evidence type="ECO:0000313" key="3">
    <source>
        <dbReference type="Proteomes" id="UP000244446"/>
    </source>
</evidence>
<dbReference type="Gene3D" id="2.40.70.10">
    <property type="entry name" value="Acid Proteases"/>
    <property type="match status" value="1"/>
</dbReference>
<dbReference type="InterPro" id="IPR021109">
    <property type="entry name" value="Peptidase_aspartic_dom_sf"/>
</dbReference>
<keyword evidence="1" id="KW-1133">Transmembrane helix</keyword>
<dbReference type="AlphaFoldDB" id="A0A2T7GC75"/>
<dbReference type="Proteomes" id="UP000244446">
    <property type="component" value="Unassembled WGS sequence"/>
</dbReference>
<reference evidence="2 3" key="1">
    <citation type="submission" date="2018-04" db="EMBL/GenBank/DDBJ databases">
        <title>Pelagivirga bohaiensis gen. nov., sp. nov., a bacterium isolated from the Bohai Sea.</title>
        <authorList>
            <person name="Ji X."/>
        </authorList>
    </citation>
    <scope>NUCLEOTIDE SEQUENCE [LARGE SCALE GENOMIC DNA]</scope>
    <source>
        <strain evidence="2 3">BH-SD19</strain>
    </source>
</reference>
<dbReference type="CDD" id="cd05483">
    <property type="entry name" value="retropepsin_like_bacteria"/>
    <property type="match status" value="1"/>
</dbReference>
<sequence>MADFDTANLIYLVVLGCAVMMWFFAANRNSMGRTLQQAAVWGLIFIGVIAAVGLWDDIRRTVAPMQSVSSSDGRIELPRAADGHYYLQASVNGAPVRFVVDTGASDIVLSRADAIAVGLHPDGLNFTGFANTANGVVRTAPVRLDSFDVDGLRDSGLRAVVNEGELDDSLLGMRYLQRFSTMQIADGKLVLER</sequence>